<dbReference type="InterPro" id="IPR036249">
    <property type="entry name" value="Thioredoxin-like_sf"/>
</dbReference>
<keyword evidence="1" id="KW-0812">Transmembrane</keyword>
<accession>A0A4T0X349</accession>
<organism evidence="3 4">
    <name type="scientific">Pichia inconspicua</name>
    <dbReference type="NCBI Taxonomy" id="52247"/>
    <lineage>
        <taxon>Eukaryota</taxon>
        <taxon>Fungi</taxon>
        <taxon>Dikarya</taxon>
        <taxon>Ascomycota</taxon>
        <taxon>Saccharomycotina</taxon>
        <taxon>Pichiomycetes</taxon>
        <taxon>Pichiales</taxon>
        <taxon>Pichiaceae</taxon>
        <taxon>Pichia</taxon>
    </lineage>
</organism>
<evidence type="ECO:0000313" key="4">
    <source>
        <dbReference type="Proteomes" id="UP000307173"/>
    </source>
</evidence>
<dbReference type="AlphaFoldDB" id="A0A4T0X349"/>
<feature type="transmembrane region" description="Helical" evidence="1">
    <location>
        <begin position="63"/>
        <end position="87"/>
    </location>
</feature>
<keyword evidence="4" id="KW-1185">Reference proteome</keyword>
<evidence type="ECO:0000313" key="3">
    <source>
        <dbReference type="EMBL" id="TID29729.1"/>
    </source>
</evidence>
<dbReference type="InterPro" id="IPR006577">
    <property type="entry name" value="UAS"/>
</dbReference>
<dbReference type="Proteomes" id="UP000307173">
    <property type="component" value="Unassembled WGS sequence"/>
</dbReference>
<evidence type="ECO:0000256" key="1">
    <source>
        <dbReference type="SAM" id="Phobius"/>
    </source>
</evidence>
<keyword evidence="1" id="KW-0472">Membrane</keyword>
<feature type="domain" description="UAS" evidence="2">
    <location>
        <begin position="149"/>
        <end position="265"/>
    </location>
</feature>
<dbReference type="SMART" id="SM00594">
    <property type="entry name" value="UAS"/>
    <property type="match status" value="1"/>
</dbReference>
<name>A0A4T0X349_9ASCO</name>
<dbReference type="SUPFAM" id="SSF52833">
    <property type="entry name" value="Thioredoxin-like"/>
    <property type="match status" value="1"/>
</dbReference>
<evidence type="ECO:0000259" key="2">
    <source>
        <dbReference type="SMART" id="SM00594"/>
    </source>
</evidence>
<dbReference type="OrthoDB" id="1026733at2759"/>
<keyword evidence="1" id="KW-1133">Transmembrane helix</keyword>
<reference evidence="3 4" key="1">
    <citation type="journal article" date="2019" name="Front. Genet.">
        <title>Whole-Genome Sequencing of the Opportunistic Yeast Pathogen Candida inconspicua Uncovers Its Hybrid Origin.</title>
        <authorList>
            <person name="Mixao V."/>
            <person name="Hansen A.P."/>
            <person name="Saus E."/>
            <person name="Boekhout T."/>
            <person name="Lass-Florl C."/>
            <person name="Gabaldon T."/>
        </authorList>
    </citation>
    <scope>NUCLEOTIDE SEQUENCE [LARGE SCALE GENOMIC DNA]</scope>
    <source>
        <strain evidence="3 4">CBS 180</strain>
    </source>
</reference>
<gene>
    <name evidence="3" type="ORF">CANINC_001647</name>
</gene>
<proteinExistence type="predicted"/>
<dbReference type="STRING" id="52247.A0A4T0X349"/>
<protein>
    <recommendedName>
        <fullName evidence="2">UAS domain-containing protein</fullName>
    </recommendedName>
</protein>
<dbReference type="EMBL" id="SELW01000262">
    <property type="protein sequence ID" value="TID29729.1"/>
    <property type="molecule type" value="Genomic_DNA"/>
</dbReference>
<sequence>MNSIVDEFSRLQTTFSVLINQLNQSDTPQRETDEEANATVPQMPGAIDFNEHIPSVNNTNNSIFSSIISVLITTILLLLIFPLYIIYKILIHSFFIIASVSLKFQKLKYKSLRSNDPVDVSKRFIRTFDERIGNNTKTVIRELDRADSSVIEESGQTEIPRPDFLECAYSHAMLIVKNDVRWLLCYVESSENPDSVRFTNEVLINSKFLNFIRKRKILIWGGDISDSEAFITCNQFKITKLPFLGLLFSKIQGYRDLDYVLQKFDKAYRRYNPTVMRLQNFSHNGNFMTVINREHEEDDADYSENHIIHEETYNQEEELRYQWLRWRKSRLLPVHNIAGEFECNMLNDVDIEAGVEYERPMGYNHEFRFNIYTVFPREYIPCDSTKTIEETAMIFPSENLIVEVS</sequence>
<dbReference type="Gene3D" id="3.40.30.10">
    <property type="entry name" value="Glutaredoxin"/>
    <property type="match status" value="1"/>
</dbReference>
<comment type="caution">
    <text evidence="3">The sequence shown here is derived from an EMBL/GenBank/DDBJ whole genome shotgun (WGS) entry which is preliminary data.</text>
</comment>